<dbReference type="InterPro" id="IPR010415">
    <property type="entry name" value="LpxI_C"/>
</dbReference>
<dbReference type="RefSeq" id="WP_177157623.1">
    <property type="nucleotide sequence ID" value="NZ_JABCJE010000003.1"/>
</dbReference>
<gene>
    <name evidence="3" type="ORF">HJ536_10270</name>
</gene>
<dbReference type="InterPro" id="IPR041255">
    <property type="entry name" value="LpxI_N"/>
</dbReference>
<evidence type="ECO:0000313" key="4">
    <source>
        <dbReference type="Proteomes" id="UP000592216"/>
    </source>
</evidence>
<dbReference type="Pfam" id="PF06230">
    <property type="entry name" value="LpxI_C"/>
    <property type="match status" value="1"/>
</dbReference>
<accession>A0A850QA97</accession>
<protein>
    <submittedName>
        <fullName evidence="3">LpxI family protein</fullName>
    </submittedName>
</protein>
<name>A0A850QA97_9RHOB</name>
<comment type="caution">
    <text evidence="3">The sequence shown here is derived from an EMBL/GenBank/DDBJ whole genome shotgun (WGS) entry which is preliminary data.</text>
</comment>
<dbReference type="PANTHER" id="PTHR39962">
    <property type="entry name" value="BLL4848 PROTEIN"/>
    <property type="match status" value="1"/>
</dbReference>
<dbReference type="Gene3D" id="3.40.50.20">
    <property type="match status" value="1"/>
</dbReference>
<dbReference type="InterPro" id="IPR043167">
    <property type="entry name" value="LpxI_C_sf"/>
</dbReference>
<proteinExistence type="predicted"/>
<evidence type="ECO:0000259" key="2">
    <source>
        <dbReference type="Pfam" id="PF17930"/>
    </source>
</evidence>
<dbReference type="Proteomes" id="UP000592216">
    <property type="component" value="Unassembled WGS sequence"/>
</dbReference>
<sequence length="271" mass="27999">MSARLGILAGGGALPPAILRAHPDAYVLTFAGVQHLMGPDAPVFPIDRIGAIYAALRDAGVTEVVFAGGLSRPALDPAQFDDDMRALAPHLLAAMQQGDDAVLRLVVQTFEGQGFAVRGAHEVLPALTSTAGLLAGPAPSDADMADAARGFDILAYTAALDIGQGCVVARGLCLGFETLQGTDAMLRFVAETPDKLRHVAKGGVLVKTPKQGQDLRVDMPAVGPDTLRAAAKAGLNGIVITAGNVVVLDRPQIAQVAEETGVFLWAAEPRS</sequence>
<dbReference type="AlphaFoldDB" id="A0A850QA97"/>
<feature type="domain" description="LpxI N-terminal" evidence="2">
    <location>
        <begin position="4"/>
        <end position="127"/>
    </location>
</feature>
<evidence type="ECO:0000259" key="1">
    <source>
        <dbReference type="Pfam" id="PF06230"/>
    </source>
</evidence>
<dbReference type="EMBL" id="JABCJE010000003">
    <property type="protein sequence ID" value="NVO23740.1"/>
    <property type="molecule type" value="Genomic_DNA"/>
</dbReference>
<dbReference type="PANTHER" id="PTHR39962:SF1">
    <property type="entry name" value="LPXI FAMILY PROTEIN"/>
    <property type="match status" value="1"/>
</dbReference>
<evidence type="ECO:0000313" key="3">
    <source>
        <dbReference type="EMBL" id="NVO23740.1"/>
    </source>
</evidence>
<dbReference type="InterPro" id="IPR053174">
    <property type="entry name" value="LpxI"/>
</dbReference>
<dbReference type="Pfam" id="PF17930">
    <property type="entry name" value="LpxI_N"/>
    <property type="match status" value="1"/>
</dbReference>
<dbReference type="Gene3D" id="3.40.140.80">
    <property type="match status" value="1"/>
</dbReference>
<organism evidence="3 4">
    <name type="scientific">Donghicola mangrovi</name>
    <dbReference type="NCBI Taxonomy" id="2729614"/>
    <lineage>
        <taxon>Bacteria</taxon>
        <taxon>Pseudomonadati</taxon>
        <taxon>Pseudomonadota</taxon>
        <taxon>Alphaproteobacteria</taxon>
        <taxon>Rhodobacterales</taxon>
        <taxon>Roseobacteraceae</taxon>
        <taxon>Donghicola</taxon>
    </lineage>
</organism>
<feature type="domain" description="LpxI C-terminal" evidence="1">
    <location>
        <begin position="131"/>
        <end position="265"/>
    </location>
</feature>
<reference evidence="3 4" key="1">
    <citation type="submission" date="2020-04" db="EMBL/GenBank/DDBJ databases">
        <title>Donghicola sp., a member of the Rhodobacteraceae family isolated from mangrove forest in Thailand.</title>
        <authorList>
            <person name="Charoenyingcharoen P."/>
            <person name="Yukphan P."/>
        </authorList>
    </citation>
    <scope>NUCLEOTIDE SEQUENCE [LARGE SCALE GENOMIC DNA]</scope>
    <source>
        <strain evidence="3 4">B5-SW-15</strain>
    </source>
</reference>